<reference evidence="2 3" key="1">
    <citation type="submission" date="2021-06" db="EMBL/GenBank/DDBJ databases">
        <title>Caerostris extrusa draft genome.</title>
        <authorList>
            <person name="Kono N."/>
            <person name="Arakawa K."/>
        </authorList>
    </citation>
    <scope>NUCLEOTIDE SEQUENCE [LARGE SCALE GENOMIC DNA]</scope>
</reference>
<evidence type="ECO:0000313" key="2">
    <source>
        <dbReference type="EMBL" id="GIX82266.1"/>
    </source>
</evidence>
<evidence type="ECO:0000256" key="1">
    <source>
        <dbReference type="SAM" id="Phobius"/>
    </source>
</evidence>
<dbReference type="EMBL" id="BPLR01003219">
    <property type="protein sequence ID" value="GIX82266.1"/>
    <property type="molecule type" value="Genomic_DNA"/>
</dbReference>
<keyword evidence="1" id="KW-0812">Transmembrane</keyword>
<accession>A0AAV4NE84</accession>
<gene>
    <name evidence="2" type="ORF">CEXT_419371</name>
</gene>
<evidence type="ECO:0000313" key="3">
    <source>
        <dbReference type="Proteomes" id="UP001054945"/>
    </source>
</evidence>
<organism evidence="2 3">
    <name type="scientific">Caerostris extrusa</name>
    <name type="common">Bark spider</name>
    <name type="synonym">Caerostris bankana</name>
    <dbReference type="NCBI Taxonomy" id="172846"/>
    <lineage>
        <taxon>Eukaryota</taxon>
        <taxon>Metazoa</taxon>
        <taxon>Ecdysozoa</taxon>
        <taxon>Arthropoda</taxon>
        <taxon>Chelicerata</taxon>
        <taxon>Arachnida</taxon>
        <taxon>Araneae</taxon>
        <taxon>Araneomorphae</taxon>
        <taxon>Entelegynae</taxon>
        <taxon>Araneoidea</taxon>
        <taxon>Araneidae</taxon>
        <taxon>Caerostris</taxon>
    </lineage>
</organism>
<comment type="caution">
    <text evidence="2">The sequence shown here is derived from an EMBL/GenBank/DDBJ whole genome shotgun (WGS) entry which is preliminary data.</text>
</comment>
<keyword evidence="1" id="KW-0472">Membrane</keyword>
<sequence>MAPPEVEPKPESQSTAHLAISSPFLVAKLTKKKFQHISRTLTIFVSKQAKSFHMLQDISYFLFLFDASYFFAIIVTKRMEKSIHSLVVIMAMDVSCIPTVRQSGNLIAVPYSRNPEGF</sequence>
<dbReference type="AlphaFoldDB" id="A0AAV4NE84"/>
<protein>
    <submittedName>
        <fullName evidence="2">Uncharacterized protein</fullName>
    </submittedName>
</protein>
<dbReference type="Proteomes" id="UP001054945">
    <property type="component" value="Unassembled WGS sequence"/>
</dbReference>
<proteinExistence type="predicted"/>
<feature type="transmembrane region" description="Helical" evidence="1">
    <location>
        <begin position="58"/>
        <end position="76"/>
    </location>
</feature>
<keyword evidence="3" id="KW-1185">Reference proteome</keyword>
<keyword evidence="1" id="KW-1133">Transmembrane helix</keyword>
<name>A0AAV4NE84_CAEEX</name>